<keyword evidence="5" id="KW-0812">Transmembrane</keyword>
<feature type="transmembrane region" description="Helical" evidence="5">
    <location>
        <begin position="12"/>
        <end position="34"/>
    </location>
</feature>
<keyword evidence="8" id="KW-1185">Reference proteome</keyword>
<dbReference type="PROSITE" id="PS51007">
    <property type="entry name" value="CYTC"/>
    <property type="match status" value="2"/>
</dbReference>
<keyword evidence="5" id="KW-1133">Transmembrane helix</keyword>
<evidence type="ECO:0000256" key="3">
    <source>
        <dbReference type="ARBA" id="ARBA00023004"/>
    </source>
</evidence>
<evidence type="ECO:0000313" key="8">
    <source>
        <dbReference type="Proteomes" id="UP001207654"/>
    </source>
</evidence>
<keyword evidence="1 4" id="KW-0349">Heme</keyword>
<evidence type="ECO:0000313" key="7">
    <source>
        <dbReference type="EMBL" id="MCY1078973.1"/>
    </source>
</evidence>
<accession>A0ABT4ABB5</accession>
<dbReference type="InterPro" id="IPR010389">
    <property type="entry name" value="Urate_ox_N"/>
</dbReference>
<feature type="domain" description="Cytochrome c" evidence="6">
    <location>
        <begin position="304"/>
        <end position="395"/>
    </location>
</feature>
<feature type="transmembrane region" description="Helical" evidence="5">
    <location>
        <begin position="280"/>
        <end position="296"/>
    </location>
</feature>
<evidence type="ECO:0000256" key="2">
    <source>
        <dbReference type="ARBA" id="ARBA00022723"/>
    </source>
</evidence>
<name>A0ABT4ABB5_9BACT</name>
<keyword evidence="2 4" id="KW-0479">Metal-binding</keyword>
<evidence type="ECO:0000256" key="4">
    <source>
        <dbReference type="PROSITE-ProRule" id="PRU00433"/>
    </source>
</evidence>
<feature type="transmembrane region" description="Helical" evidence="5">
    <location>
        <begin position="122"/>
        <end position="140"/>
    </location>
</feature>
<feature type="transmembrane region" description="Helical" evidence="5">
    <location>
        <begin position="177"/>
        <end position="197"/>
    </location>
</feature>
<feature type="transmembrane region" description="Helical" evidence="5">
    <location>
        <begin position="254"/>
        <end position="271"/>
    </location>
</feature>
<protein>
    <submittedName>
        <fullName evidence="7">Urate hydroxylase PuuD</fullName>
    </submittedName>
</protein>
<dbReference type="Pfam" id="PF13442">
    <property type="entry name" value="Cytochrome_CBB3"/>
    <property type="match status" value="1"/>
</dbReference>
<feature type="transmembrane region" description="Helical" evidence="5">
    <location>
        <begin position="152"/>
        <end position="171"/>
    </location>
</feature>
<feature type="transmembrane region" description="Helical" evidence="5">
    <location>
        <begin position="90"/>
        <end position="110"/>
    </location>
</feature>
<dbReference type="InterPro" id="IPR009056">
    <property type="entry name" value="Cyt_c-like_dom"/>
</dbReference>
<organism evidence="7 8">
    <name type="scientific">Archangium lansingense</name>
    <dbReference type="NCBI Taxonomy" id="2995310"/>
    <lineage>
        <taxon>Bacteria</taxon>
        <taxon>Pseudomonadati</taxon>
        <taxon>Myxococcota</taxon>
        <taxon>Myxococcia</taxon>
        <taxon>Myxococcales</taxon>
        <taxon>Cystobacterineae</taxon>
        <taxon>Archangiaceae</taxon>
        <taxon>Archangium</taxon>
    </lineage>
</organism>
<dbReference type="Gene3D" id="1.10.760.10">
    <property type="entry name" value="Cytochrome c-like domain"/>
    <property type="match status" value="1"/>
</dbReference>
<keyword evidence="5" id="KW-0472">Membrane</keyword>
<evidence type="ECO:0000256" key="1">
    <source>
        <dbReference type="ARBA" id="ARBA00022617"/>
    </source>
</evidence>
<feature type="domain" description="Cytochrome c" evidence="6">
    <location>
        <begin position="427"/>
        <end position="521"/>
    </location>
</feature>
<proteinExistence type="predicted"/>
<gene>
    <name evidence="7" type="ORF">OV287_31380</name>
</gene>
<dbReference type="Proteomes" id="UP001207654">
    <property type="component" value="Unassembled WGS sequence"/>
</dbReference>
<evidence type="ECO:0000259" key="6">
    <source>
        <dbReference type="PROSITE" id="PS51007"/>
    </source>
</evidence>
<keyword evidence="3 4" id="KW-0408">Iron</keyword>
<dbReference type="EMBL" id="JAPNKA010000001">
    <property type="protein sequence ID" value="MCY1078973.1"/>
    <property type="molecule type" value="Genomic_DNA"/>
</dbReference>
<sequence>MSAFIQEWLNLLVRWVHVIAAIMWIGDSFLFMWLDSHLTSPSRPREGAVVGELWMTHSGGFYEVVKRKSLAKGEMPDTLYWFKWESYTTWISGFLLLIIVFHLNGASLLIDSSVYPLTAGQAAAISLGVLPLAYGLYELLWKTPLAKNNRVFAAVGFVLITALAYALTRVFSARGAFLQVGATLGTIMAANVFFRIIPAQRHMLAMTREGKPVDTSYGLRAKGRSIQNHYLTLPVLFTMISNHFPSTYGGSRPWLVLGLLFVVGAGLKYVMNFRAQTPPLAWAGTAAALLGVIVLTRPPPDPALEQFAGKPPVKFEEVASVMQTRCATCHAARPSSPMFAAPPLGIILDRPDAIRAHADRVFVRAVATKTMPLGNLTGMTEEERSLVGAWFAQGGAVPEGAKMPDFIAPPVAAPAPAPAATPGTALADIPESSRNYFASVCSTCHGPKGAGDGAVAAALNPKPRNFGDKAWQDSITDEALKKVIVEGGAAVGKSAVMPPNPPLAEDTETLNGLVKLIRAFGA</sequence>
<dbReference type="SUPFAM" id="SSF46626">
    <property type="entry name" value="Cytochrome c"/>
    <property type="match status" value="1"/>
</dbReference>
<dbReference type="RefSeq" id="WP_267537731.1">
    <property type="nucleotide sequence ID" value="NZ_JAPNKA010000001.1"/>
</dbReference>
<evidence type="ECO:0000256" key="5">
    <source>
        <dbReference type="SAM" id="Phobius"/>
    </source>
</evidence>
<dbReference type="InterPro" id="IPR036909">
    <property type="entry name" value="Cyt_c-like_dom_sf"/>
</dbReference>
<reference evidence="7 8" key="1">
    <citation type="submission" date="2022-11" db="EMBL/GenBank/DDBJ databases">
        <title>Minimal conservation of predation-associated metabolite biosynthetic gene clusters underscores biosynthetic potential of Myxococcota including descriptions for ten novel species: Archangium lansinium sp. nov., Myxococcus landrumus sp. nov., Nannocystis bai.</title>
        <authorList>
            <person name="Ahearne A."/>
            <person name="Stevens C."/>
            <person name="Phillips K."/>
        </authorList>
    </citation>
    <scope>NUCLEOTIDE SEQUENCE [LARGE SCALE GENOMIC DNA]</scope>
    <source>
        <strain evidence="7 8">MIWBW</strain>
    </source>
</reference>
<comment type="caution">
    <text evidence="7">The sequence shown here is derived from an EMBL/GenBank/DDBJ whole genome shotgun (WGS) entry which is preliminary data.</text>
</comment>
<dbReference type="Pfam" id="PF06181">
    <property type="entry name" value="Urate_ox_N"/>
    <property type="match status" value="1"/>
</dbReference>